<feature type="compositionally biased region" description="Basic residues" evidence="2">
    <location>
        <begin position="1613"/>
        <end position="1625"/>
    </location>
</feature>
<sequence>MGAEEMLEEDAREDWIRRGFAMKDFSMKKMTDIWDQDEQDELSREKKVKLIQLKHKPLTEDIKHVMSKVHAEVVKTTAGLKESIREFEPTILRNRRWLREHIALVHQMDEESTKYKNLKLQSHALFIKTSKVEKIKNDERHQRIEHKAPLLRRLRQMKDEADQSDRAKAEQKLEAKWKMWRDQELEVKKQQDLLAQEESGQRIAYKRRMNMKYWKAKLKLDREDAEQFPNRLEQTRRVEILRDVQDVVKEINMVDLAEAENNTYGSHRLPTMSGLGVFGIPVEPGEFYSLEDGGFKPELDNHTIAFPTSGPFDMENEQKRVNLMDAQSKVTVAKETLERLCVQKSNAMDGKKTITEKKVIVIRSLNQAKDDHRERLRVLAGPPRREPGETDRLYIHSLMKLQSDLNSELKELSIRERLLDEKLAAWSREETTWRDRLDAEQERLRILEAKVDEIDRSQNDLPMVIGRSIGHTNQAMDETLDGADSFLPKERFDLVTQLSKFELMKAASNPVFQLYEDARRLGIESWKMSKQKIVNEAELELTIKRLSKIKDSLTKQQSLNQRSDVVNALEKFYNNNEQLINVKKVTNGPLNWWKTSDTTTSIAVSQANGASVALDEDNRRGVLRGTCLLPSHTLWKLKFQIDVFNHNHVDASSFSQEDKIKVSFGTTSGSMSQIGVFPALDDAGNLAPGYTISHEYVGTRLYYCFEFFRSYIGMKSKQRQVLLDGSFEEDSSAEANQHAVNSGQHVLSDYVKMLRVQSQQGNQRIALLLEELVKVEGSSADSWDSKVLHGHSQRFPRISYSIQLREAIQTEVSKAIQHDIDRRRSAYKDGLKGRTVQDDTQGKDEYLESESPPPTRAQAVERQKRLEQSILSYRHRKSEHIEEATEAARDIVGQRLELFHSDQEAWIAGIVTSIRVEWKEGGTKLEISHLVKFQSSSGHFHRERWLDLKTEKYVLVAGDFAPIILREREITIEQEKMAEAESQAKKFQATAQSFLETEQEYLTLYSQEDRTFERAKERDVLRREKIVWHDAQRTCTYDPQVISMLELEARRQIQNVNNTSLSYEAALRVLKENYIRQTVQSKIEFIKKTWDRKNRRRLEHRKREREERRMKYEQSNQQVQEMSKKEKNEKELLLKQRMAEEESHTLATALKAALQIPNFELAVAPAPPCSHRILKAWGSTYEKGQRCKQCGKEMSRTFEETDVARGADPQLDRDVEKHRLNESSFHFENAAHLKRVEDERIRLEKEAREIQLNEVQSYDSTHIKAIEALNFRHFIDRNVDDSNMTRNDKDRHLAAYRDGLSFFARVNQYRYRLQILFDMRGAAYKQRLIELDALDDLQMERDMMENTIVVVQVEQERARQLLKNRKDSIAVYKESAKHLQECLVEKTLALRAREGVEDDAKLAMLHALALERTTAKMQLIWDNAFSYRQHVKENVRTCKLNLEDAVKHRQSLEERLLAWFYRKKGTQVKTRFGVGHVHMYREADSFLIIRLKNWKATVYMPLKIFIRSDRTIQHQESRTMEAAEKETRLFVLHERAAEKYETKIMQEEEKMCLEIAKWAVNNAKQQHEIQEAVVKCELKTQVHLAMKTTKILFRKQAELDAHRAHRAKLRISRPKLKSQSKRRTIGRSPIKSASQITQIEQSKESVPENQPKLKKQTTFERKRISRAALKRLVMAHAEAEILKTENAIIKNYDEAKFEGILSEVSSSCVSALLQDILKIIAQETLEEGLSVAKLLEYQSTMVNSRQFPSMQPHVHVLLQRQAMAYKSQLEIIIRTWSRQTHRLRCIQTELARRREIERLAEEERKRLEMLCKEMSREELLTRKFYREEKRLMMIETRNMQLAEVEMREYMRQLELQQMMEKYNSLDLDDSRESSMQARRLQIKKGKREKHRLAEEWASIKQEDELALAIREIHLQDRREREYEQQQLEFMLQQAEFQESEDEDEGKFVENDDEVCEPNDEEKVATQVRQLLERLDPKARVKLEKQIERRAKAKMEAAKKRKEFVHRLNEEYMIAVSETMLAVADADLKVVHFREQLSFLQRLYADMEQVKLMQVDLKNNLKQTKEITEGARKKQEYAAACIARCKAAEEALEFAISREKRDEKHMLKTIKDTEYMDSYILHNRCQRFLTDFLAKALHRKYFQSLVHLVMIRAMTVSAERRLLSIGERIQSLDQETAEKSVQVTRLWRQHTRASRMRLFRSELGKTFFRKHRRIVLKTAFHGWLKVWHQTTIVRHAYELRYSLARQDQKLVALEKMHETGSHLNASSEASPKQTLLKKFQHRWIQCRLCKTMYSEAQNNRFACVYHPGQYERACVRSCPSRSGEPMQSNCMLHRAMRWLCCDETEEGAFGSTGCKRRFHLPVRNDPPTQENLRIAEENEKAKLDDINEKLSDLQRKNISHTVYQTLRDQLQQIQDDLSSQRDKVSRYNLYHKY</sequence>
<feature type="region of interest" description="Disordered" evidence="2">
    <location>
        <begin position="1100"/>
        <end position="1127"/>
    </location>
</feature>
<feature type="coiled-coil region" evidence="1">
    <location>
        <begin position="970"/>
        <end position="997"/>
    </location>
</feature>
<keyword evidence="4" id="KW-1185">Reference proteome</keyword>
<feature type="coiled-coil region" evidence="1">
    <location>
        <begin position="2368"/>
        <end position="2422"/>
    </location>
</feature>
<gene>
    <name evidence="3" type="ORF">Ae201684_015448</name>
</gene>
<dbReference type="EMBL" id="VJMJ01000219">
    <property type="protein sequence ID" value="KAF0726333.1"/>
    <property type="molecule type" value="Genomic_DNA"/>
</dbReference>
<comment type="caution">
    <text evidence="3">The sequence shown here is derived from an EMBL/GenBank/DDBJ whole genome shotgun (WGS) entry which is preliminary data.</text>
</comment>
<dbReference type="Proteomes" id="UP000481153">
    <property type="component" value="Unassembled WGS sequence"/>
</dbReference>
<name>A0A6G0WGR8_9STRA</name>
<feature type="coiled-coil region" evidence="1">
    <location>
        <begin position="1786"/>
        <end position="1817"/>
    </location>
</feature>
<evidence type="ECO:0000313" key="4">
    <source>
        <dbReference type="Proteomes" id="UP000481153"/>
    </source>
</evidence>
<feature type="region of interest" description="Disordered" evidence="2">
    <location>
        <begin position="1613"/>
        <end position="1657"/>
    </location>
</feature>
<reference evidence="3 4" key="1">
    <citation type="submission" date="2019-07" db="EMBL/GenBank/DDBJ databases">
        <title>Genomics analysis of Aphanomyces spp. identifies a new class of oomycete effector associated with host adaptation.</title>
        <authorList>
            <person name="Gaulin E."/>
        </authorList>
    </citation>
    <scope>NUCLEOTIDE SEQUENCE [LARGE SCALE GENOMIC DNA]</scope>
    <source>
        <strain evidence="3 4">ATCC 201684</strain>
    </source>
</reference>
<dbReference type="VEuPathDB" id="FungiDB:AeMF1_004634"/>
<evidence type="ECO:0000256" key="1">
    <source>
        <dbReference type="SAM" id="Coils"/>
    </source>
</evidence>
<feature type="compositionally biased region" description="Basic and acidic residues" evidence="2">
    <location>
        <begin position="827"/>
        <end position="846"/>
    </location>
</feature>
<proteinExistence type="predicted"/>
<accession>A0A6G0WGR8</accession>
<protein>
    <submittedName>
        <fullName evidence="3">Uncharacterized protein</fullName>
    </submittedName>
</protein>
<feature type="compositionally biased region" description="Polar residues" evidence="2">
    <location>
        <begin position="1631"/>
        <end position="1640"/>
    </location>
</feature>
<organism evidence="3 4">
    <name type="scientific">Aphanomyces euteiches</name>
    <dbReference type="NCBI Taxonomy" id="100861"/>
    <lineage>
        <taxon>Eukaryota</taxon>
        <taxon>Sar</taxon>
        <taxon>Stramenopiles</taxon>
        <taxon>Oomycota</taxon>
        <taxon>Saprolegniomycetes</taxon>
        <taxon>Saprolegniales</taxon>
        <taxon>Verrucalvaceae</taxon>
        <taxon>Aphanomyces</taxon>
    </lineage>
</organism>
<keyword evidence="1" id="KW-0175">Coiled coil</keyword>
<evidence type="ECO:0000313" key="3">
    <source>
        <dbReference type="EMBL" id="KAF0726333.1"/>
    </source>
</evidence>
<feature type="region of interest" description="Disordered" evidence="2">
    <location>
        <begin position="827"/>
        <end position="857"/>
    </location>
</feature>
<evidence type="ECO:0000256" key="2">
    <source>
        <dbReference type="SAM" id="MobiDB-lite"/>
    </source>
</evidence>